<dbReference type="InterPro" id="IPR004606">
    <property type="entry name" value="Mop_domain"/>
</dbReference>
<keyword evidence="8" id="KW-0472">Membrane</keyword>
<dbReference type="EMBL" id="JBBKTX010000012">
    <property type="protein sequence ID" value="MFK4752974.1"/>
    <property type="molecule type" value="Genomic_DNA"/>
</dbReference>
<keyword evidence="6 12" id="KW-0067">ATP-binding</keyword>
<comment type="caution">
    <text evidence="12">The sequence shown here is derived from an EMBL/GenBank/DDBJ whole genome shotgun (WGS) entry which is preliminary data.</text>
</comment>
<keyword evidence="13" id="KW-1185">Reference proteome</keyword>
<dbReference type="Proteomes" id="UP001620597">
    <property type="component" value="Unassembled WGS sequence"/>
</dbReference>
<keyword evidence="7" id="KW-1278">Translocase</keyword>
<dbReference type="PANTHER" id="PTHR43514">
    <property type="entry name" value="ABC TRANSPORTER I FAMILY MEMBER 10"/>
    <property type="match status" value="1"/>
</dbReference>
<dbReference type="Pfam" id="PF00005">
    <property type="entry name" value="ABC_tran"/>
    <property type="match status" value="1"/>
</dbReference>
<dbReference type="PROSITE" id="PS00211">
    <property type="entry name" value="ABC_TRANSPORTER_1"/>
    <property type="match status" value="1"/>
</dbReference>
<dbReference type="InterPro" id="IPR003593">
    <property type="entry name" value="AAA+_ATPase"/>
</dbReference>
<evidence type="ECO:0000259" key="11">
    <source>
        <dbReference type="PROSITE" id="PS51866"/>
    </source>
</evidence>
<evidence type="ECO:0000256" key="7">
    <source>
        <dbReference type="ARBA" id="ARBA00022967"/>
    </source>
</evidence>
<keyword evidence="4" id="KW-0997">Cell inner membrane</keyword>
<dbReference type="InterPro" id="IPR017871">
    <property type="entry name" value="ABC_transporter-like_CS"/>
</dbReference>
<evidence type="ECO:0000256" key="9">
    <source>
        <dbReference type="PROSITE-ProRule" id="PRU01213"/>
    </source>
</evidence>
<reference evidence="12 13" key="1">
    <citation type="submission" date="2024-03" db="EMBL/GenBank/DDBJ databases">
        <title>High-quality draft genome sequence of Oceanobacter sp. wDCs-4.</title>
        <authorList>
            <person name="Dong C."/>
        </authorList>
    </citation>
    <scope>NUCLEOTIDE SEQUENCE [LARGE SCALE GENOMIC DNA]</scope>
    <source>
        <strain evidence="13">wDCs-4</strain>
    </source>
</reference>
<evidence type="ECO:0000256" key="6">
    <source>
        <dbReference type="ARBA" id="ARBA00022840"/>
    </source>
</evidence>
<sequence>MNMNPLKKTTLATASRQPQGEHPELLVRCYLQRPGFTLDVDLALPGRGVSVLFGHSGSGKTTLLRYIAGLERASGELVFQGQCWQDKHRSVPTWQRALAYVFQESSLFDHLTAAGNLQFAIQRARGPVEADDLEQVTELLGIQHTLKRYPHQLSGGERQRVAIARALLSKPRLLLMDEPLASLDEQRKQEILPWLERLKTHLDVPIVYVTHSPAEVARLADYLVALKDGLVVASGTLNDTLTRLDFPLQQGEDASVVLQGHIRERDSHWQLVRIGFANQPQDEDDGSIWISDPACRKDAPDSLSNRTGNAIDQPVRVRILARDVSLSLNRHDDTSIVNALSCTVEALSNGDHDALALVRVKVGETRLLSRMTRRSVVHLGLTPGQILWAQVKSAALL</sequence>
<dbReference type="Gene3D" id="3.40.50.300">
    <property type="entry name" value="P-loop containing nucleotide triphosphate hydrolases"/>
    <property type="match status" value="1"/>
</dbReference>
<accession>A0ABW8NJ25</accession>
<evidence type="ECO:0000313" key="12">
    <source>
        <dbReference type="EMBL" id="MFK4752974.1"/>
    </source>
</evidence>
<evidence type="ECO:0000256" key="3">
    <source>
        <dbReference type="ARBA" id="ARBA00022505"/>
    </source>
</evidence>
<protein>
    <submittedName>
        <fullName evidence="12">Molybdenum ABC transporter ATP-binding protein</fullName>
    </submittedName>
</protein>
<evidence type="ECO:0000256" key="8">
    <source>
        <dbReference type="ARBA" id="ARBA00023136"/>
    </source>
</evidence>
<dbReference type="InterPro" id="IPR027417">
    <property type="entry name" value="P-loop_NTPase"/>
</dbReference>
<proteinExistence type="predicted"/>
<dbReference type="InterPro" id="IPR011868">
    <property type="entry name" value="ModC_ABC_ATP-bd"/>
</dbReference>
<dbReference type="Pfam" id="PF03459">
    <property type="entry name" value="TOBE"/>
    <property type="match status" value="1"/>
</dbReference>
<dbReference type="NCBIfam" id="TIGR02142">
    <property type="entry name" value="modC_ABC"/>
    <property type="match status" value="1"/>
</dbReference>
<dbReference type="RefSeq" id="WP_416206085.1">
    <property type="nucleotide sequence ID" value="NZ_JBBKTX010000012.1"/>
</dbReference>
<evidence type="ECO:0000256" key="2">
    <source>
        <dbReference type="ARBA" id="ARBA00022475"/>
    </source>
</evidence>
<keyword evidence="3 9" id="KW-0500">Molybdenum</keyword>
<dbReference type="InterPro" id="IPR005116">
    <property type="entry name" value="Transp-assoc_OB_typ1"/>
</dbReference>
<evidence type="ECO:0000256" key="4">
    <source>
        <dbReference type="ARBA" id="ARBA00022519"/>
    </source>
</evidence>
<dbReference type="PANTHER" id="PTHR43514:SF10">
    <property type="entry name" value="MOLYBDENUM IMPORT ATP-BINDING PROTEIN MODC 2"/>
    <property type="match status" value="1"/>
</dbReference>
<feature type="domain" description="Mop" evidence="11">
    <location>
        <begin position="333"/>
        <end position="397"/>
    </location>
</feature>
<keyword evidence="5" id="KW-0547">Nucleotide-binding</keyword>
<evidence type="ECO:0000259" key="10">
    <source>
        <dbReference type="PROSITE" id="PS50893"/>
    </source>
</evidence>
<keyword evidence="2" id="KW-1003">Cell membrane</keyword>
<dbReference type="SUPFAM" id="SSF50331">
    <property type="entry name" value="MOP-like"/>
    <property type="match status" value="1"/>
</dbReference>
<evidence type="ECO:0000256" key="1">
    <source>
        <dbReference type="ARBA" id="ARBA00022448"/>
    </source>
</evidence>
<dbReference type="InterPro" id="IPR008995">
    <property type="entry name" value="Mo/tungstate-bd_C_term_dom"/>
</dbReference>
<dbReference type="SUPFAM" id="SSF52540">
    <property type="entry name" value="P-loop containing nucleoside triphosphate hydrolases"/>
    <property type="match status" value="1"/>
</dbReference>
<organism evidence="12 13">
    <name type="scientific">Oceanobacter antarcticus</name>
    <dbReference type="NCBI Taxonomy" id="3133425"/>
    <lineage>
        <taxon>Bacteria</taxon>
        <taxon>Pseudomonadati</taxon>
        <taxon>Pseudomonadota</taxon>
        <taxon>Gammaproteobacteria</taxon>
        <taxon>Oceanospirillales</taxon>
        <taxon>Oceanospirillaceae</taxon>
        <taxon>Oceanobacter</taxon>
    </lineage>
</organism>
<dbReference type="InterPro" id="IPR003439">
    <property type="entry name" value="ABC_transporter-like_ATP-bd"/>
</dbReference>
<dbReference type="GO" id="GO:0005524">
    <property type="term" value="F:ATP binding"/>
    <property type="evidence" value="ECO:0007669"/>
    <property type="project" value="UniProtKB-KW"/>
</dbReference>
<keyword evidence="1" id="KW-0813">Transport</keyword>
<dbReference type="InterPro" id="IPR050334">
    <property type="entry name" value="Molybdenum_import_ModC"/>
</dbReference>
<dbReference type="PROSITE" id="PS51866">
    <property type="entry name" value="MOP"/>
    <property type="match status" value="1"/>
</dbReference>
<feature type="domain" description="ABC transporter" evidence="10">
    <location>
        <begin position="21"/>
        <end position="253"/>
    </location>
</feature>
<evidence type="ECO:0000256" key="5">
    <source>
        <dbReference type="ARBA" id="ARBA00022741"/>
    </source>
</evidence>
<dbReference type="Gene3D" id="2.40.50.100">
    <property type="match status" value="1"/>
</dbReference>
<name>A0ABW8NJ25_9GAMM</name>
<gene>
    <name evidence="12" type="primary">modC</name>
    <name evidence="12" type="ORF">WG929_11185</name>
</gene>
<dbReference type="SMART" id="SM00382">
    <property type="entry name" value="AAA"/>
    <property type="match status" value="1"/>
</dbReference>
<dbReference type="PROSITE" id="PS50893">
    <property type="entry name" value="ABC_TRANSPORTER_2"/>
    <property type="match status" value="1"/>
</dbReference>
<evidence type="ECO:0000313" key="13">
    <source>
        <dbReference type="Proteomes" id="UP001620597"/>
    </source>
</evidence>